<reference evidence="4 5" key="1">
    <citation type="submission" date="2022-05" db="EMBL/GenBank/DDBJ databases">
        <title>A multi-omics perspective on studying reproductive biology in Daphnia sinensis.</title>
        <authorList>
            <person name="Jia J."/>
        </authorList>
    </citation>
    <scope>NUCLEOTIDE SEQUENCE [LARGE SCALE GENOMIC DNA]</scope>
    <source>
        <strain evidence="4 5">WSL</strain>
    </source>
</reference>
<accession>A0AAD5KTD9</accession>
<dbReference type="GO" id="GO:0042302">
    <property type="term" value="F:structural constituent of cuticle"/>
    <property type="evidence" value="ECO:0007669"/>
    <property type="project" value="UniProtKB-UniRule"/>
</dbReference>
<dbReference type="PANTHER" id="PTHR12236:SF79">
    <property type="entry name" value="CUTICULAR PROTEIN 50CB-RELATED"/>
    <property type="match status" value="1"/>
</dbReference>
<dbReference type="PANTHER" id="PTHR12236">
    <property type="entry name" value="STRUCTURAL CONTITUENT OF CUTICLE"/>
    <property type="match status" value="1"/>
</dbReference>
<dbReference type="Pfam" id="PF00379">
    <property type="entry name" value="Chitin_bind_4"/>
    <property type="match status" value="1"/>
</dbReference>
<proteinExistence type="predicted"/>
<dbReference type="InterPro" id="IPR031311">
    <property type="entry name" value="CHIT_BIND_RR_consensus"/>
</dbReference>
<dbReference type="GO" id="GO:0031012">
    <property type="term" value="C:extracellular matrix"/>
    <property type="evidence" value="ECO:0007669"/>
    <property type="project" value="TreeGrafter"/>
</dbReference>
<evidence type="ECO:0000256" key="1">
    <source>
        <dbReference type="ARBA" id="ARBA00022460"/>
    </source>
</evidence>
<keyword evidence="1 2" id="KW-0193">Cuticle</keyword>
<protein>
    <recommendedName>
        <fullName evidence="6">Cuticle protein</fullName>
    </recommendedName>
</protein>
<dbReference type="PROSITE" id="PS51155">
    <property type="entry name" value="CHIT_BIND_RR_2"/>
    <property type="match status" value="1"/>
</dbReference>
<dbReference type="PROSITE" id="PS00233">
    <property type="entry name" value="CHIT_BIND_RR_1"/>
    <property type="match status" value="1"/>
</dbReference>
<evidence type="ECO:0000313" key="4">
    <source>
        <dbReference type="EMBL" id="KAI9558667.1"/>
    </source>
</evidence>
<evidence type="ECO:0000313" key="5">
    <source>
        <dbReference type="Proteomes" id="UP000820818"/>
    </source>
</evidence>
<sequence length="214" mass="23293">MDKFVVFATLFAAAMVAADPSYSIPSYPAPAAYPAAAPAYPAATPAYPAPVPPYPVPVPNYPAPAYPAPMPAYEQPAYSKPAEENHPPMPFDFAYAVKDDASYQDFSHKEASDGKVVTGSYRVLLPDGRTQIVTYKADDNGYVADVKYEGEAKYDEYKPIPHPKTAYPVEPAYPKPTYPAASAYPMPAYPMPAYPEPSYPKPAYSEPSYPKPAY</sequence>
<dbReference type="GO" id="GO:0005615">
    <property type="term" value="C:extracellular space"/>
    <property type="evidence" value="ECO:0007669"/>
    <property type="project" value="TreeGrafter"/>
</dbReference>
<keyword evidence="5" id="KW-1185">Reference proteome</keyword>
<feature type="signal peptide" evidence="3">
    <location>
        <begin position="1"/>
        <end position="18"/>
    </location>
</feature>
<evidence type="ECO:0000256" key="2">
    <source>
        <dbReference type="PROSITE-ProRule" id="PRU00497"/>
    </source>
</evidence>
<dbReference type="Proteomes" id="UP000820818">
    <property type="component" value="Linkage Group LG5"/>
</dbReference>
<name>A0AAD5KTD9_9CRUS</name>
<dbReference type="AlphaFoldDB" id="A0AAD5KTD9"/>
<keyword evidence="3" id="KW-0732">Signal</keyword>
<dbReference type="InterPro" id="IPR051217">
    <property type="entry name" value="Insect_Cuticle_Struc_Prot"/>
</dbReference>
<evidence type="ECO:0000256" key="3">
    <source>
        <dbReference type="SAM" id="SignalP"/>
    </source>
</evidence>
<organism evidence="4 5">
    <name type="scientific">Daphnia sinensis</name>
    <dbReference type="NCBI Taxonomy" id="1820382"/>
    <lineage>
        <taxon>Eukaryota</taxon>
        <taxon>Metazoa</taxon>
        <taxon>Ecdysozoa</taxon>
        <taxon>Arthropoda</taxon>
        <taxon>Crustacea</taxon>
        <taxon>Branchiopoda</taxon>
        <taxon>Diplostraca</taxon>
        <taxon>Cladocera</taxon>
        <taxon>Anomopoda</taxon>
        <taxon>Daphniidae</taxon>
        <taxon>Daphnia</taxon>
        <taxon>Daphnia similis group</taxon>
    </lineage>
</organism>
<dbReference type="InterPro" id="IPR000618">
    <property type="entry name" value="Insect_cuticle"/>
</dbReference>
<gene>
    <name evidence="4" type="ORF">GHT06_015456</name>
</gene>
<dbReference type="EMBL" id="WJBH02000005">
    <property type="protein sequence ID" value="KAI9558667.1"/>
    <property type="molecule type" value="Genomic_DNA"/>
</dbReference>
<comment type="caution">
    <text evidence="4">The sequence shown here is derived from an EMBL/GenBank/DDBJ whole genome shotgun (WGS) entry which is preliminary data.</text>
</comment>
<evidence type="ECO:0008006" key="6">
    <source>
        <dbReference type="Google" id="ProtNLM"/>
    </source>
</evidence>
<feature type="chain" id="PRO_5042269495" description="Cuticle protein" evidence="3">
    <location>
        <begin position="19"/>
        <end position="214"/>
    </location>
</feature>